<dbReference type="KEGG" id="mnd:KOY48_05150"/>
<evidence type="ECO:0000313" key="1">
    <source>
        <dbReference type="EMBL" id="QWQ32213.1"/>
    </source>
</evidence>
<accession>A0A8F1SB33</accession>
<dbReference type="EMBL" id="CP076460">
    <property type="protein sequence ID" value="QWQ32213.1"/>
    <property type="molecule type" value="Genomic_DNA"/>
</dbReference>
<dbReference type="Proteomes" id="UP000679129">
    <property type="component" value="Chromosome"/>
</dbReference>
<protein>
    <submittedName>
        <fullName evidence="1">Uncharacterized protein</fullName>
    </submittedName>
</protein>
<dbReference type="AlphaFoldDB" id="A0A8F1SB33"/>
<name>A0A8F1SB33_9BACT</name>
<proteinExistence type="predicted"/>
<keyword evidence="2" id="KW-1185">Reference proteome</keyword>
<sequence>MISDALDPHEVPRIEFDDEWTYLIARLPDTLTTILTILLPRRFYSALIKIIS</sequence>
<gene>
    <name evidence="1" type="ORF">KOY48_05150</name>
</gene>
<evidence type="ECO:0000313" key="2">
    <source>
        <dbReference type="Proteomes" id="UP000679129"/>
    </source>
</evidence>
<organism evidence="1 2">
    <name type="scientific">Candidatus Minimicrobia naudis</name>
    <dbReference type="NCBI Taxonomy" id="2841263"/>
    <lineage>
        <taxon>Bacteria</taxon>
        <taxon>Candidatus Saccharimonadota</taxon>
        <taxon>Candidatus Saccharimonadota incertae sedis</taxon>
        <taxon>Candidatus Minimicrobia</taxon>
    </lineage>
</organism>
<reference evidence="1" key="1">
    <citation type="submission" date="2021-06" db="EMBL/GenBank/DDBJ databases">
        <title>An adapted protocol for Saccharibacteria cultivation: two new species join this phylum of Candidate Phyla Radiations.</title>
        <authorList>
            <person name="Ibrahim A."/>
            <person name="Maatouk M."/>
            <person name="Zgheib R."/>
            <person name="Haddad G."/>
            <person name="Bou Khalil J."/>
            <person name="Raoult D."/>
            <person name="Bittar F."/>
        </authorList>
    </citation>
    <scope>NUCLEOTIDE SEQUENCE</scope>
    <source>
        <strain evidence="1">IHU1</strain>
    </source>
</reference>